<keyword evidence="3" id="KW-1185">Reference proteome</keyword>
<keyword evidence="1" id="KW-0732">Signal</keyword>
<dbReference type="InterPro" id="IPR007110">
    <property type="entry name" value="Ig-like_dom"/>
</dbReference>
<reference evidence="4" key="1">
    <citation type="submission" date="2025-08" db="UniProtKB">
        <authorList>
            <consortium name="RefSeq"/>
        </authorList>
    </citation>
    <scope>IDENTIFICATION</scope>
</reference>
<dbReference type="CDD" id="cd00096">
    <property type="entry name" value="Ig"/>
    <property type="match status" value="1"/>
</dbReference>
<dbReference type="RefSeq" id="XP_042559458.1">
    <property type="nucleotide sequence ID" value="XM_042703524.1"/>
</dbReference>
<sequence length="412" mass="44785">MVTRCHWWSMGCLLCFELLCFKWIVSDHSLNLQISPKTNCGTTLQVKIRPTTVTEGQSVTLTCTTRTCSLSSLTYIWYKNSLPLSTKLTPGNNTLFFSAVHIADAGRYVCAVEGHEDHLSHAVTLSVRLHNYTWYRKTGDETLQIGSGQNYSFARIHSKCSGHCLAKNDVGSGQSLSLLVDVKYAPRNITALLSPSGAIMEGASVTLTCNSDANPPVHNYTWYKKYSRTESSLIGSGQKYGISHARPVHRGRYYCKAENKVGATASTTLPVHVHKPPLWGSIGPLLAPILILMAGTVAVCLSVCWRNTETIAAEDDSMTHSGKEDSGPIYCNISAMPTAPGNASGADAGDGDDVQYATVRFTHSTTQDGTPQGCASEDDVEYATVNFSVLTTTDARSEEESVIYSNQQNAYK</sequence>
<dbReference type="PANTHER" id="PTHR46013">
    <property type="entry name" value="VASCULAR CELL ADHESION MOLECULE 1"/>
    <property type="match status" value="1"/>
</dbReference>
<name>A0A8M1KB26_CLUHA</name>
<gene>
    <name evidence="4" type="primary">LOC122128526</name>
</gene>
<dbReference type="OrthoDB" id="10039395at2759"/>
<feature type="domain" description="Ig-like" evidence="2">
    <location>
        <begin position="186"/>
        <end position="270"/>
    </location>
</feature>
<dbReference type="SMART" id="SM00408">
    <property type="entry name" value="IGc2"/>
    <property type="match status" value="2"/>
</dbReference>
<evidence type="ECO:0000313" key="3">
    <source>
        <dbReference type="Proteomes" id="UP000515152"/>
    </source>
</evidence>
<evidence type="ECO:0000313" key="4">
    <source>
        <dbReference type="RefSeq" id="XP_042559458.1"/>
    </source>
</evidence>
<dbReference type="InterPro" id="IPR003598">
    <property type="entry name" value="Ig_sub2"/>
</dbReference>
<protein>
    <submittedName>
        <fullName evidence="4">B-cell receptor CD22-like</fullName>
    </submittedName>
</protein>
<dbReference type="KEGG" id="char:122128526"/>
<feature type="chain" id="PRO_5035424225" evidence="1">
    <location>
        <begin position="27"/>
        <end position="412"/>
    </location>
</feature>
<dbReference type="InterPro" id="IPR003599">
    <property type="entry name" value="Ig_sub"/>
</dbReference>
<dbReference type="PROSITE" id="PS50835">
    <property type="entry name" value="IG_LIKE"/>
    <property type="match status" value="2"/>
</dbReference>
<evidence type="ECO:0000256" key="1">
    <source>
        <dbReference type="SAM" id="SignalP"/>
    </source>
</evidence>
<dbReference type="Proteomes" id="UP000515152">
    <property type="component" value="Chromosome 24"/>
</dbReference>
<evidence type="ECO:0000259" key="2">
    <source>
        <dbReference type="PROSITE" id="PS50835"/>
    </source>
</evidence>
<accession>A0A8M1KB26</accession>
<dbReference type="SMART" id="SM00409">
    <property type="entry name" value="IG"/>
    <property type="match status" value="2"/>
</dbReference>
<dbReference type="Pfam" id="PF13895">
    <property type="entry name" value="Ig_2"/>
    <property type="match status" value="1"/>
</dbReference>
<dbReference type="GeneID" id="122128526"/>
<feature type="domain" description="Ig-like" evidence="2">
    <location>
        <begin position="36"/>
        <end position="126"/>
    </location>
</feature>
<organism evidence="3 4">
    <name type="scientific">Clupea harengus</name>
    <name type="common">Atlantic herring</name>
    <dbReference type="NCBI Taxonomy" id="7950"/>
    <lineage>
        <taxon>Eukaryota</taxon>
        <taxon>Metazoa</taxon>
        <taxon>Chordata</taxon>
        <taxon>Craniata</taxon>
        <taxon>Vertebrata</taxon>
        <taxon>Euteleostomi</taxon>
        <taxon>Actinopterygii</taxon>
        <taxon>Neopterygii</taxon>
        <taxon>Teleostei</taxon>
        <taxon>Clupei</taxon>
        <taxon>Clupeiformes</taxon>
        <taxon>Clupeoidei</taxon>
        <taxon>Clupeidae</taxon>
        <taxon>Clupea</taxon>
    </lineage>
</organism>
<dbReference type="PANTHER" id="PTHR46013:SF4">
    <property type="entry name" value="B-CELL RECEPTOR CD22-RELATED"/>
    <property type="match status" value="1"/>
</dbReference>
<dbReference type="Pfam" id="PF13927">
    <property type="entry name" value="Ig_3"/>
    <property type="match status" value="1"/>
</dbReference>
<dbReference type="AlphaFoldDB" id="A0A8M1KB26"/>
<feature type="signal peptide" evidence="1">
    <location>
        <begin position="1"/>
        <end position="26"/>
    </location>
</feature>
<proteinExistence type="predicted"/>